<name>A0A7M2YVI3_9ACTN</name>
<reference evidence="2 3" key="1">
    <citation type="submission" date="2018-07" db="EMBL/GenBank/DDBJ databases">
        <title>High-quality-draft genome sequence of Gaiella occulta.</title>
        <authorList>
            <person name="Severino R."/>
            <person name="Froufe H.J.C."/>
            <person name="Rainey F.A."/>
            <person name="Barroso C."/>
            <person name="Albuquerque L."/>
            <person name="Lobo-Da-Cunha A."/>
            <person name="Da Costa M.S."/>
            <person name="Egas C."/>
        </authorList>
    </citation>
    <scope>NUCLEOTIDE SEQUENCE [LARGE SCALE GENOMIC DNA]</scope>
    <source>
        <strain evidence="2 3">F2-233</strain>
    </source>
</reference>
<keyword evidence="1" id="KW-0812">Transmembrane</keyword>
<feature type="transmembrane region" description="Helical" evidence="1">
    <location>
        <begin position="300"/>
        <end position="319"/>
    </location>
</feature>
<keyword evidence="3" id="KW-1185">Reference proteome</keyword>
<protein>
    <recommendedName>
        <fullName evidence="4">Dolichyl-phosphate-mannose-protein mannosyltransferase</fullName>
    </recommendedName>
</protein>
<feature type="transmembrane region" description="Helical" evidence="1">
    <location>
        <begin position="110"/>
        <end position="128"/>
    </location>
</feature>
<dbReference type="EMBL" id="QQZY01000005">
    <property type="protein sequence ID" value="RDI74035.1"/>
    <property type="molecule type" value="Genomic_DNA"/>
</dbReference>
<comment type="caution">
    <text evidence="2">The sequence shown here is derived from an EMBL/GenBank/DDBJ whole genome shotgun (WGS) entry which is preliminary data.</text>
</comment>
<accession>A0A7M2YVI3</accession>
<dbReference type="Proteomes" id="UP000254134">
    <property type="component" value="Unassembled WGS sequence"/>
</dbReference>
<evidence type="ECO:0000313" key="3">
    <source>
        <dbReference type="Proteomes" id="UP000254134"/>
    </source>
</evidence>
<feature type="transmembrane region" description="Helical" evidence="1">
    <location>
        <begin position="209"/>
        <end position="234"/>
    </location>
</feature>
<proteinExistence type="predicted"/>
<evidence type="ECO:0000256" key="1">
    <source>
        <dbReference type="SAM" id="Phobius"/>
    </source>
</evidence>
<feature type="transmembrane region" description="Helical" evidence="1">
    <location>
        <begin position="254"/>
        <end position="273"/>
    </location>
</feature>
<gene>
    <name evidence="2" type="ORF">Gocc_2132</name>
</gene>
<sequence length="482" mass="51518">MEIGVDNSLLVVLVAALGTMLLGLAPQILVGDSWMTLVAGREIVQHGLPGREALTVIPSGRTWTDQQWLAQLAFYGAYAAAGLRATLLLHVVLVTAATAIAIGAARRRGATARSTLPVVAAGLLVAPWSWTLRAQAVALPLFVVTLALLASDRELRRRRTLLVFPLLVLWANVHGSVVLGAAIATWAGLIGLGELMLGRPTRATARRCAALVLLPWACVLATPYGTAVAGYYKLMFVDSPVAKAVTEWQAPKPHGYQIAFFVVALLTVAVAVMGRRRLSLFDLGVLALTLAGSLRSARGIVWFALALSVLLPVALDAVLPPDRAPVRRRTGLVLCVAACVTLATAVAVWVPRGDGWYASEWSSEGARAVEAALPGLPAGRAVLPSDRHADWLLWKVPSLRGRIAYDIRFELLDDRELATLALFKAVRPGWQRAAAAYPIVVVDPTEDRRRVAILRRQGMRLLYRGRGMVVLARGSSAAGAAA</sequence>
<dbReference type="AlphaFoldDB" id="A0A7M2YVI3"/>
<evidence type="ECO:0000313" key="2">
    <source>
        <dbReference type="EMBL" id="RDI74035.1"/>
    </source>
</evidence>
<keyword evidence="1" id="KW-1133">Transmembrane helix</keyword>
<feature type="transmembrane region" description="Helical" evidence="1">
    <location>
        <begin position="331"/>
        <end position="350"/>
    </location>
</feature>
<evidence type="ECO:0008006" key="4">
    <source>
        <dbReference type="Google" id="ProtNLM"/>
    </source>
</evidence>
<feature type="transmembrane region" description="Helical" evidence="1">
    <location>
        <begin position="9"/>
        <end position="29"/>
    </location>
</feature>
<feature type="transmembrane region" description="Helical" evidence="1">
    <location>
        <begin position="77"/>
        <end position="103"/>
    </location>
</feature>
<feature type="transmembrane region" description="Helical" evidence="1">
    <location>
        <begin position="278"/>
        <end position="294"/>
    </location>
</feature>
<keyword evidence="1" id="KW-0472">Membrane</keyword>
<feature type="transmembrane region" description="Helical" evidence="1">
    <location>
        <begin position="179"/>
        <end position="197"/>
    </location>
</feature>
<organism evidence="2 3">
    <name type="scientific">Gaiella occulta</name>
    <dbReference type="NCBI Taxonomy" id="1002870"/>
    <lineage>
        <taxon>Bacteria</taxon>
        <taxon>Bacillati</taxon>
        <taxon>Actinomycetota</taxon>
        <taxon>Thermoleophilia</taxon>
        <taxon>Gaiellales</taxon>
        <taxon>Gaiellaceae</taxon>
        <taxon>Gaiella</taxon>
    </lineage>
</organism>
<reference evidence="3" key="2">
    <citation type="journal article" date="2019" name="MicrobiologyOpen">
        <title>High-quality draft genome sequence of Gaiella occulta isolated from a 150 meter deep mineral water borehole and comparison with the genome sequences of other deep-branching lineages of the phylum Actinobacteria.</title>
        <authorList>
            <person name="Severino R."/>
            <person name="Froufe H.J.C."/>
            <person name="Barroso C."/>
            <person name="Albuquerque L."/>
            <person name="Lobo-da-Cunha A."/>
            <person name="da Costa M.S."/>
            <person name="Egas C."/>
        </authorList>
    </citation>
    <scope>NUCLEOTIDE SEQUENCE [LARGE SCALE GENOMIC DNA]</scope>
    <source>
        <strain evidence="3">F2-233</strain>
    </source>
</reference>